<dbReference type="EMBL" id="BPLF01000002">
    <property type="protein sequence ID" value="GIX62420.1"/>
    <property type="molecule type" value="Genomic_DNA"/>
</dbReference>
<proteinExistence type="predicted"/>
<dbReference type="GeneID" id="94193901"/>
<evidence type="ECO:0000313" key="3">
    <source>
        <dbReference type="Proteomes" id="UP001497744"/>
    </source>
</evidence>
<feature type="region of interest" description="Disordered" evidence="1">
    <location>
        <begin position="234"/>
        <end position="269"/>
    </location>
</feature>
<evidence type="ECO:0000256" key="1">
    <source>
        <dbReference type="SAM" id="MobiDB-lite"/>
    </source>
</evidence>
<dbReference type="RefSeq" id="XP_067714489.1">
    <property type="nucleotide sequence ID" value="XM_067858388.1"/>
</dbReference>
<evidence type="ECO:0000313" key="2">
    <source>
        <dbReference type="EMBL" id="GIX62420.1"/>
    </source>
</evidence>
<keyword evidence="3" id="KW-1185">Reference proteome</keyword>
<organism evidence="2 3">
    <name type="scientific">Babesia caballi</name>
    <dbReference type="NCBI Taxonomy" id="5871"/>
    <lineage>
        <taxon>Eukaryota</taxon>
        <taxon>Sar</taxon>
        <taxon>Alveolata</taxon>
        <taxon>Apicomplexa</taxon>
        <taxon>Aconoidasida</taxon>
        <taxon>Piroplasmida</taxon>
        <taxon>Babesiidae</taxon>
        <taxon>Babesia</taxon>
    </lineage>
</organism>
<name>A0AAV4LRI8_BABCB</name>
<comment type="caution">
    <text evidence="2">The sequence shown here is derived from an EMBL/GenBank/DDBJ whole genome shotgun (WGS) entry which is preliminary data.</text>
</comment>
<dbReference type="AlphaFoldDB" id="A0AAV4LRI8"/>
<sequence length="269" mass="27495">MTNAFEITRLKHASAASAVPSRRKSSDLCKAPASATTVPPPSPLRSTCCSSCPAYSGSQCSTFCAPSAKAYATAASFLSRLIFRRIAAAAAADCSPSALPPPAHPWPTAFPSHKPAVAHSIRLACFWYRSNVAGATAPGPCGSILESTYPAFATTLSCFCAKAYTPALASLLVKLSSIPRRLLASLALSMGGRPPPDCSAAVAAARSRHRLRAHTATMSTAGVAAGADCPHSGHPASHISGLHRDGSGDTTLRSAAPAALPPSPKQPPN</sequence>
<protein>
    <submittedName>
        <fullName evidence="2">Uncharacterized protein</fullName>
    </submittedName>
</protein>
<gene>
    <name evidence="2" type="ORF">BcabD6B2_18550</name>
</gene>
<accession>A0AAV4LRI8</accession>
<feature type="compositionally biased region" description="Pro residues" evidence="1">
    <location>
        <begin position="259"/>
        <end position="269"/>
    </location>
</feature>
<dbReference type="Proteomes" id="UP001497744">
    <property type="component" value="Unassembled WGS sequence"/>
</dbReference>
<reference evidence="2 3" key="1">
    <citation type="submission" date="2021-06" db="EMBL/GenBank/DDBJ databases">
        <title>Genome sequence of Babesia caballi.</title>
        <authorList>
            <person name="Yamagishi J."/>
            <person name="Kidaka T."/>
            <person name="Ochi A."/>
        </authorList>
    </citation>
    <scope>NUCLEOTIDE SEQUENCE [LARGE SCALE GENOMIC DNA]</scope>
    <source>
        <strain evidence="2">USDA-D6B2</strain>
    </source>
</reference>